<evidence type="ECO:0000313" key="8">
    <source>
        <dbReference type="Proteomes" id="UP000076603"/>
    </source>
</evidence>
<name>A0A161X5R2_9CLOT</name>
<protein>
    <submittedName>
        <fullName evidence="7">Transketolase</fullName>
        <ecNumber evidence="7">2.2.1.1</ecNumber>
    </submittedName>
</protein>
<dbReference type="CDD" id="cd02012">
    <property type="entry name" value="TPP_TK"/>
    <property type="match status" value="1"/>
</dbReference>
<reference evidence="7 8" key="1">
    <citation type="submission" date="2016-04" db="EMBL/GenBank/DDBJ databases">
        <title>Genome sequence of Clostridium magnum DSM 2767.</title>
        <authorList>
            <person name="Poehlein A."/>
            <person name="Uhlig R."/>
            <person name="Fischer R."/>
            <person name="Bahl H."/>
            <person name="Daniel R."/>
        </authorList>
    </citation>
    <scope>NUCLEOTIDE SEQUENCE [LARGE SCALE GENOMIC DNA]</scope>
    <source>
        <strain evidence="7 8">DSM 2767</strain>
    </source>
</reference>
<proteinExistence type="inferred from homology"/>
<dbReference type="OrthoDB" id="8732661at2"/>
<dbReference type="EC" id="2.2.1.1" evidence="7"/>
<comment type="similarity">
    <text evidence="2">Belongs to the transketolase family.</text>
</comment>
<feature type="domain" description="Transketolase N-terminal" evidence="6">
    <location>
        <begin position="15"/>
        <end position="270"/>
    </location>
</feature>
<dbReference type="Proteomes" id="UP000076603">
    <property type="component" value="Unassembled WGS sequence"/>
</dbReference>
<evidence type="ECO:0000256" key="2">
    <source>
        <dbReference type="ARBA" id="ARBA00007131"/>
    </source>
</evidence>
<dbReference type="SUPFAM" id="SSF52518">
    <property type="entry name" value="Thiamin diphosphate-binding fold (THDP-binding)"/>
    <property type="match status" value="1"/>
</dbReference>
<dbReference type="PROSITE" id="PS00801">
    <property type="entry name" value="TRANSKETOLASE_1"/>
    <property type="match status" value="1"/>
</dbReference>
<evidence type="ECO:0000256" key="4">
    <source>
        <dbReference type="ARBA" id="ARBA00022723"/>
    </source>
</evidence>
<dbReference type="PANTHER" id="PTHR47514:SF1">
    <property type="entry name" value="TRANSKETOLASE N-TERMINAL SECTION-RELATED"/>
    <property type="match status" value="1"/>
</dbReference>
<dbReference type="InterPro" id="IPR049557">
    <property type="entry name" value="Transketolase_CS"/>
</dbReference>
<dbReference type="AlphaFoldDB" id="A0A161X5R2"/>
<dbReference type="Gene3D" id="3.40.50.970">
    <property type="match status" value="1"/>
</dbReference>
<accession>A0A161X5R2</accession>
<dbReference type="InterPro" id="IPR005474">
    <property type="entry name" value="Transketolase_N"/>
</dbReference>
<dbReference type="RefSeq" id="WP_073393399.1">
    <property type="nucleotide sequence ID" value="NZ_FQXL01000045.1"/>
</dbReference>
<dbReference type="EMBL" id="LWAE01000009">
    <property type="protein sequence ID" value="KZL89316.1"/>
    <property type="molecule type" value="Genomic_DNA"/>
</dbReference>
<dbReference type="GO" id="GO:0046872">
    <property type="term" value="F:metal ion binding"/>
    <property type="evidence" value="ECO:0007669"/>
    <property type="project" value="UniProtKB-KW"/>
</dbReference>
<keyword evidence="8" id="KW-1185">Reference proteome</keyword>
<evidence type="ECO:0000256" key="3">
    <source>
        <dbReference type="ARBA" id="ARBA00022679"/>
    </source>
</evidence>
<sequence>MKDVSIQELKEKAIELRKTAITMIHEAKSGHPGGALSAADVVAALYFKEMNIDPKNPKWEDRDRFVLSKGHVCPIQYSALALQGFFPYETIHTLRQYGSILQGHPDMKKCPGIDISTGSLGQGFSCGVGMAIAGKRDEKDYRVFVMVGDGETQEGQIWEAAQTSVKYRLDNLVVFIDDNGLQCDGACEDIMPNQDIEKKFNAFGFETKRINGHSMEEIVETLDYMREAKNGKPKCIVLNTVKGKGVSYMENVAGWHGVAPNDEEYKQAMEEIAGGLE</sequence>
<dbReference type="PATRIC" id="fig|1121326.3.peg.5277"/>
<dbReference type="STRING" id="1121326.CLMAG_52180"/>
<evidence type="ECO:0000256" key="1">
    <source>
        <dbReference type="ARBA" id="ARBA00001964"/>
    </source>
</evidence>
<evidence type="ECO:0000259" key="6">
    <source>
        <dbReference type="Pfam" id="PF00456"/>
    </source>
</evidence>
<dbReference type="GO" id="GO:0004802">
    <property type="term" value="F:transketolase activity"/>
    <property type="evidence" value="ECO:0007669"/>
    <property type="project" value="UniProtKB-EC"/>
</dbReference>
<evidence type="ECO:0000256" key="5">
    <source>
        <dbReference type="ARBA" id="ARBA00023052"/>
    </source>
</evidence>
<keyword evidence="4" id="KW-0479">Metal-binding</keyword>
<keyword evidence="3 7" id="KW-0808">Transferase</keyword>
<dbReference type="PANTHER" id="PTHR47514">
    <property type="entry name" value="TRANSKETOLASE N-TERMINAL SECTION-RELATED"/>
    <property type="match status" value="1"/>
</dbReference>
<gene>
    <name evidence="7" type="primary">tkt_1</name>
    <name evidence="7" type="ORF">CLMAG_52180</name>
</gene>
<comment type="caution">
    <text evidence="7">The sequence shown here is derived from an EMBL/GenBank/DDBJ whole genome shotgun (WGS) entry which is preliminary data.</text>
</comment>
<comment type="cofactor">
    <cofactor evidence="1">
        <name>thiamine diphosphate</name>
        <dbReference type="ChEBI" id="CHEBI:58937"/>
    </cofactor>
</comment>
<evidence type="ECO:0000313" key="7">
    <source>
        <dbReference type="EMBL" id="KZL89316.1"/>
    </source>
</evidence>
<dbReference type="Pfam" id="PF00456">
    <property type="entry name" value="Transketolase_N"/>
    <property type="match status" value="1"/>
</dbReference>
<organism evidence="7 8">
    <name type="scientific">Clostridium magnum DSM 2767</name>
    <dbReference type="NCBI Taxonomy" id="1121326"/>
    <lineage>
        <taxon>Bacteria</taxon>
        <taxon>Bacillati</taxon>
        <taxon>Bacillota</taxon>
        <taxon>Clostridia</taxon>
        <taxon>Eubacteriales</taxon>
        <taxon>Clostridiaceae</taxon>
        <taxon>Clostridium</taxon>
    </lineage>
</organism>
<dbReference type="InterPro" id="IPR029061">
    <property type="entry name" value="THDP-binding"/>
</dbReference>
<keyword evidence="5" id="KW-0786">Thiamine pyrophosphate</keyword>